<dbReference type="EMBL" id="SMSJ01000080">
    <property type="protein sequence ID" value="TDH59114.1"/>
    <property type="molecule type" value="Genomic_DNA"/>
</dbReference>
<keyword evidence="2" id="KW-1185">Reference proteome</keyword>
<dbReference type="InterPro" id="IPR007487">
    <property type="entry name" value="ABC_transpt-TYRBP-like"/>
</dbReference>
<gene>
    <name evidence="1" type="ORF">E2C06_29060</name>
</gene>
<sequence length="327" mass="34563">MKRRDFMALAGMVSAVPSAAGHAQVPRLPVIGYLCPESPRLFGSRIRAFRDGLAETGYVEGRNVAIEFRWAEGYYDRLPALAADLANHQVTAIVAPGGAPVALAAKVATSTIPIVFEMGGDPVALGVVGSLNRPEGNLTGVSSLSVEASLKRLELLHEVAQNAAVVSVVVNPTSPTADAQLKKLQIAAATLGLQLPVLQASTEPHFESVFAAVPQLHASGLVFTSDPFFAFRSQQLAELAIHHAVPAITQSRDFPIGGGLMSYGGDFVQSHRQAGVYAGRVLKGERPADLPVQRVTKLELFINLKIAKSLGIAVPLSLLARADEVIE</sequence>
<evidence type="ECO:0000313" key="1">
    <source>
        <dbReference type="EMBL" id="TDH59114.1"/>
    </source>
</evidence>
<protein>
    <submittedName>
        <fullName evidence="1">ABC transporter substrate-binding protein</fullName>
    </submittedName>
</protein>
<comment type="caution">
    <text evidence="1">The sequence shown here is derived from an EMBL/GenBank/DDBJ whole genome shotgun (WGS) entry which is preliminary data.</text>
</comment>
<name>A0A4R5Q851_9PROT</name>
<accession>A0A4R5Q851</accession>
<dbReference type="CDD" id="cd06325">
    <property type="entry name" value="PBP1_ABC_unchar_transporter"/>
    <property type="match status" value="1"/>
</dbReference>
<dbReference type="RefSeq" id="WP_133292078.1">
    <property type="nucleotide sequence ID" value="NZ_SMSJ01000080.1"/>
</dbReference>
<dbReference type="Gene3D" id="3.40.50.2300">
    <property type="match status" value="2"/>
</dbReference>
<evidence type="ECO:0000313" key="2">
    <source>
        <dbReference type="Proteomes" id="UP000295096"/>
    </source>
</evidence>
<dbReference type="OrthoDB" id="9776955at2"/>
<dbReference type="AlphaFoldDB" id="A0A4R5Q851"/>
<dbReference type="PANTHER" id="PTHR35271">
    <property type="entry name" value="ABC TRANSPORTER, SUBSTRATE-BINDING LIPOPROTEIN-RELATED"/>
    <property type="match status" value="1"/>
</dbReference>
<dbReference type="Pfam" id="PF04392">
    <property type="entry name" value="ABC_sub_bind"/>
    <property type="match status" value="1"/>
</dbReference>
<dbReference type="PANTHER" id="PTHR35271:SF1">
    <property type="entry name" value="ABC TRANSPORTER, SUBSTRATE-BINDING LIPOPROTEIN"/>
    <property type="match status" value="1"/>
</dbReference>
<proteinExistence type="predicted"/>
<dbReference type="Proteomes" id="UP000295096">
    <property type="component" value="Unassembled WGS sequence"/>
</dbReference>
<reference evidence="1 2" key="1">
    <citation type="journal article" date="2016" name="J. Microbiol.">
        <title>Dankookia rubra gen. nov., sp. nov., an alphaproteobacterium isolated from sediment of a shallow stream.</title>
        <authorList>
            <person name="Kim W.H."/>
            <person name="Kim D.H."/>
            <person name="Kang K."/>
            <person name="Ahn T.Y."/>
        </authorList>
    </citation>
    <scope>NUCLEOTIDE SEQUENCE [LARGE SCALE GENOMIC DNA]</scope>
    <source>
        <strain evidence="1 2">JCM30602</strain>
    </source>
</reference>
<organism evidence="1 2">
    <name type="scientific">Dankookia rubra</name>
    <dbReference type="NCBI Taxonomy" id="1442381"/>
    <lineage>
        <taxon>Bacteria</taxon>
        <taxon>Pseudomonadati</taxon>
        <taxon>Pseudomonadota</taxon>
        <taxon>Alphaproteobacteria</taxon>
        <taxon>Acetobacterales</taxon>
        <taxon>Roseomonadaceae</taxon>
        <taxon>Dankookia</taxon>
    </lineage>
</organism>